<evidence type="ECO:0000313" key="1">
    <source>
        <dbReference type="EMBL" id="TCS81614.1"/>
    </source>
</evidence>
<organism evidence="1 2">
    <name type="scientific">Muricomes intestini</name>
    <dbReference type="NCBI Taxonomy" id="1796634"/>
    <lineage>
        <taxon>Bacteria</taxon>
        <taxon>Bacillati</taxon>
        <taxon>Bacillota</taxon>
        <taxon>Clostridia</taxon>
        <taxon>Lachnospirales</taxon>
        <taxon>Lachnospiraceae</taxon>
        <taxon>Muricomes</taxon>
    </lineage>
</organism>
<dbReference type="Proteomes" id="UP000295726">
    <property type="component" value="Unassembled WGS sequence"/>
</dbReference>
<sequence>MVTERYTITFFDLDCERYTADLIAALWDVSAEKIYEENNIYVSGDIYIGYSARQVNEKETPISIAFSIVSTRSPVEVQSEVDFWNAYQLVTQGIRSRLGNPCMSLSKQEVDFFYFQKL</sequence>
<accession>A0A4R3KE74</accession>
<evidence type="ECO:0000313" key="2">
    <source>
        <dbReference type="Proteomes" id="UP000295726"/>
    </source>
</evidence>
<reference evidence="1 2" key="1">
    <citation type="submission" date="2019-03" db="EMBL/GenBank/DDBJ databases">
        <title>Genomic Encyclopedia of Type Strains, Phase IV (KMG-IV): sequencing the most valuable type-strain genomes for metagenomic binning, comparative biology and taxonomic classification.</title>
        <authorList>
            <person name="Goeker M."/>
        </authorList>
    </citation>
    <scope>NUCLEOTIDE SEQUENCE [LARGE SCALE GENOMIC DNA]</scope>
    <source>
        <strain evidence="1 2">DSM 29489</strain>
    </source>
</reference>
<dbReference type="RefSeq" id="WP_132378853.1">
    <property type="nucleotide sequence ID" value="NZ_DAIPCY010000009.1"/>
</dbReference>
<protein>
    <submittedName>
        <fullName evidence="1">Uncharacterized protein</fullName>
    </submittedName>
</protein>
<dbReference type="OrthoDB" id="1937484at2"/>
<proteinExistence type="predicted"/>
<gene>
    <name evidence="1" type="ORF">EDD59_10330</name>
</gene>
<comment type="caution">
    <text evidence="1">The sequence shown here is derived from an EMBL/GenBank/DDBJ whole genome shotgun (WGS) entry which is preliminary data.</text>
</comment>
<name>A0A4R3KE74_9FIRM</name>
<dbReference type="EMBL" id="SLZZ01000003">
    <property type="protein sequence ID" value="TCS81614.1"/>
    <property type="molecule type" value="Genomic_DNA"/>
</dbReference>
<keyword evidence="2" id="KW-1185">Reference proteome</keyword>
<dbReference type="AlphaFoldDB" id="A0A4R3KE74"/>